<dbReference type="CDD" id="cd00082">
    <property type="entry name" value="HisKA"/>
    <property type="match status" value="1"/>
</dbReference>
<feature type="domain" description="Histidine kinase" evidence="11">
    <location>
        <begin position="914"/>
        <end position="1132"/>
    </location>
</feature>
<keyword evidence="13" id="KW-0418">Kinase</keyword>
<evidence type="ECO:0000256" key="8">
    <source>
        <dbReference type="SAM" id="Coils"/>
    </source>
</evidence>
<dbReference type="InterPro" id="IPR011047">
    <property type="entry name" value="Quinoprotein_ADH-like_sf"/>
</dbReference>
<proteinExistence type="predicted"/>
<dbReference type="InterPro" id="IPR001789">
    <property type="entry name" value="Sig_transdc_resp-reg_receiver"/>
</dbReference>
<dbReference type="Pfam" id="PF00512">
    <property type="entry name" value="HisKA"/>
    <property type="match status" value="1"/>
</dbReference>
<evidence type="ECO:0000256" key="1">
    <source>
        <dbReference type="ARBA" id="ARBA00000085"/>
    </source>
</evidence>
<dbReference type="SMART" id="SM00342">
    <property type="entry name" value="HTH_ARAC"/>
    <property type="match status" value="1"/>
</dbReference>
<dbReference type="Gene3D" id="2.60.40.10">
    <property type="entry name" value="Immunoglobulins"/>
    <property type="match status" value="1"/>
</dbReference>
<dbReference type="InterPro" id="IPR036097">
    <property type="entry name" value="HisK_dim/P_sf"/>
</dbReference>
<dbReference type="Gene3D" id="3.40.50.2300">
    <property type="match status" value="1"/>
</dbReference>
<dbReference type="Pfam" id="PF00072">
    <property type="entry name" value="Response_reg"/>
    <property type="match status" value="1"/>
</dbReference>
<keyword evidence="9" id="KW-0732">Signal</keyword>
<dbReference type="PROSITE" id="PS00041">
    <property type="entry name" value="HTH_ARAC_FAMILY_1"/>
    <property type="match status" value="1"/>
</dbReference>
<dbReference type="FunFam" id="2.60.40.10:FF:000791">
    <property type="entry name" value="Two-component system sensor histidine kinase/response regulator"/>
    <property type="match status" value="1"/>
</dbReference>
<evidence type="ECO:0000256" key="9">
    <source>
        <dbReference type="SAM" id="SignalP"/>
    </source>
</evidence>
<comment type="catalytic activity">
    <reaction evidence="1">
        <text>ATP + protein L-histidine = ADP + protein N-phospho-L-histidine.</text>
        <dbReference type="EC" id="2.7.13.3"/>
    </reaction>
</comment>
<dbReference type="Gene3D" id="3.30.565.10">
    <property type="entry name" value="Histidine kinase-like ATPase, C-terminal domain"/>
    <property type="match status" value="1"/>
</dbReference>
<dbReference type="PANTHER" id="PTHR43547:SF2">
    <property type="entry name" value="HYBRID SIGNAL TRANSDUCTION HISTIDINE KINASE C"/>
    <property type="match status" value="1"/>
</dbReference>
<dbReference type="SMART" id="SM00448">
    <property type="entry name" value="REC"/>
    <property type="match status" value="1"/>
</dbReference>
<dbReference type="PROSITE" id="PS50110">
    <property type="entry name" value="RESPONSE_REGULATORY"/>
    <property type="match status" value="1"/>
</dbReference>
<dbReference type="PRINTS" id="PR00344">
    <property type="entry name" value="BCTRLSENSOR"/>
</dbReference>
<feature type="chain" id="PRO_5011535141" description="histidine kinase" evidence="9">
    <location>
        <begin position="22"/>
        <end position="1438"/>
    </location>
</feature>
<feature type="modified residue" description="4-aspartylphosphate" evidence="7">
    <location>
        <position position="1228"/>
    </location>
</feature>
<dbReference type="SUPFAM" id="SSF63829">
    <property type="entry name" value="Calcium-dependent phosphotriesterase"/>
    <property type="match status" value="2"/>
</dbReference>
<name>A0A1G8XIR0_9BACT</name>
<dbReference type="Pfam" id="PF02518">
    <property type="entry name" value="HATPase_c"/>
    <property type="match status" value="1"/>
</dbReference>
<dbReference type="InterPro" id="IPR036890">
    <property type="entry name" value="HATPase_C_sf"/>
</dbReference>
<keyword evidence="13" id="KW-0808">Transferase</keyword>
<evidence type="ECO:0000313" key="13">
    <source>
        <dbReference type="EMBL" id="SDJ89775.1"/>
    </source>
</evidence>
<dbReference type="SUPFAM" id="SSF47384">
    <property type="entry name" value="Homodimeric domain of signal transducing histidine kinase"/>
    <property type="match status" value="1"/>
</dbReference>
<feature type="domain" description="Response regulatory" evidence="12">
    <location>
        <begin position="1180"/>
        <end position="1295"/>
    </location>
</feature>
<dbReference type="GO" id="GO:0000155">
    <property type="term" value="F:phosphorelay sensor kinase activity"/>
    <property type="evidence" value="ECO:0007669"/>
    <property type="project" value="InterPro"/>
</dbReference>
<reference evidence="13 14" key="1">
    <citation type="submission" date="2016-10" db="EMBL/GenBank/DDBJ databases">
        <authorList>
            <person name="de Groot N.N."/>
        </authorList>
    </citation>
    <scope>NUCLEOTIDE SEQUENCE [LARGE SCALE GENOMIC DNA]</scope>
    <source>
        <strain evidence="13 14">DSM 25186</strain>
    </source>
</reference>
<dbReference type="GO" id="GO:0003700">
    <property type="term" value="F:DNA-binding transcription factor activity"/>
    <property type="evidence" value="ECO:0007669"/>
    <property type="project" value="InterPro"/>
</dbReference>
<keyword evidence="3 7" id="KW-0597">Phosphoprotein</keyword>
<dbReference type="SUPFAM" id="SSF46689">
    <property type="entry name" value="Homeodomain-like"/>
    <property type="match status" value="1"/>
</dbReference>
<evidence type="ECO:0000259" key="10">
    <source>
        <dbReference type="PROSITE" id="PS01124"/>
    </source>
</evidence>
<dbReference type="STRING" id="1075417.SAMN05421823_101363"/>
<organism evidence="13 14">
    <name type="scientific">Catalinimonas alkaloidigena</name>
    <dbReference type="NCBI Taxonomy" id="1075417"/>
    <lineage>
        <taxon>Bacteria</taxon>
        <taxon>Pseudomonadati</taxon>
        <taxon>Bacteroidota</taxon>
        <taxon>Cytophagia</taxon>
        <taxon>Cytophagales</taxon>
        <taxon>Catalimonadaceae</taxon>
        <taxon>Catalinimonas</taxon>
    </lineage>
</organism>
<dbReference type="InterPro" id="IPR015943">
    <property type="entry name" value="WD40/YVTN_repeat-like_dom_sf"/>
</dbReference>
<dbReference type="PROSITE" id="PS01124">
    <property type="entry name" value="HTH_ARAC_FAMILY_2"/>
    <property type="match status" value="1"/>
</dbReference>
<feature type="coiled-coil region" evidence="8">
    <location>
        <begin position="824"/>
        <end position="907"/>
    </location>
</feature>
<dbReference type="SMART" id="SM00388">
    <property type="entry name" value="HisKA"/>
    <property type="match status" value="1"/>
</dbReference>
<dbReference type="Gene3D" id="1.10.287.130">
    <property type="match status" value="1"/>
</dbReference>
<dbReference type="Gene3D" id="1.10.10.60">
    <property type="entry name" value="Homeodomain-like"/>
    <property type="match status" value="1"/>
</dbReference>
<evidence type="ECO:0000256" key="4">
    <source>
        <dbReference type="ARBA" id="ARBA00023015"/>
    </source>
</evidence>
<evidence type="ECO:0000313" key="14">
    <source>
        <dbReference type="Proteomes" id="UP000198510"/>
    </source>
</evidence>
<gene>
    <name evidence="13" type="ORF">SAMN05421823_101363</name>
</gene>
<evidence type="ECO:0000256" key="5">
    <source>
        <dbReference type="ARBA" id="ARBA00023125"/>
    </source>
</evidence>
<evidence type="ECO:0000259" key="11">
    <source>
        <dbReference type="PROSITE" id="PS50109"/>
    </source>
</evidence>
<sequence>MKRLLCFALLLVDALGTTLCAAPHPEATSPAPATYNLYHLGTDEGLPSDNIEYVFQDSYGFLWASSYDGLIRWDGQTFVTYAHDEADSTSLSHNIINCIWEDSQRRLWIGTNNGLNRYDRTRDQFQKCALGRPEENIPVNVIREDGQHRLWVGTSLGLCQYTPETNASRWFHYEPDNPNSLSHDVIFGMAIDAQDRLWLGTFNGGVTRFAPRTGTFVRLTHEADDPQRLSSNKIRSVYIDGPGRVWVGTFDRGITLLNQDGDVLRQYPRFSDEAGTGQDMISSLYEDHTGQLWVGVSNANAYFLDDQGNFQPFTNPAYKKPEVQARTVTSFCEDSFGNLWFATRGQGLFYTNPGKNVFRSYAQHKGPGGLNHPVVSSFLEDDRGTIWVGTDGGGLSRFEPQTQRFSHVTTQQGLSSNAVMDLKQDRNGQLWVATWSGGLVQFDPATRRAQVFMHDPADPHSLPYNNLKAVLPDDSLLWIGTHGEGLAVLDLRTHEIIHHRNNDRFPFDLRAPAWINHLYKDTKGRLWISTYSGLFVIEGPQMRHYAHRQDTTTISSNGVNMVAEDGLGQLWVVSESGGLDRYDEAADRFVRYSERYHLPHTLKALATDHQGQLWLSSNVGLIAFDPQAGTSVHYDVSDGLQGNSFFLKSVLKSRTGELYFGGTNGFNVFAPQQVQPPRFDAPFYLSDLYLFDQRQAPGADGSPLARELAFTDTLTLTHRQSFFTLAFAAINLYAPHKMQYRYKLEGLHDQWVNLHHEHRASFTNLDPGTYRFRVRYSDDGQHWQEASSPLHIVVLPPWWKTWWFRALVALALLSLIGLLFYLRVRSIKAHNRELREEVARQTHELLDANAALQESSEEVRQQNERLEEYNVEITRKTNKILHQQEQIVEQNQELEKTVNALADLNRTKDRFFSILAHDLKNPVYALLGNLAVLRQQARREQPHALHASVEHLHHSSRAISQLLDNLLDWSRTQSKNMAFAPVALSVRELLWRNETLVAPLCAQKELTLQIDVPTERYVWADAYMLDAIVRNLLSNAIKFTPRGGRIDVQARLEGEEVVLTVQDTGVGMTEAQRRNLFRIDHKSHTPGTEGETGTSLGLIITREFLHLNRGTIDVESTPGQGTTFRVRLPQAQDVSRPHVAADLKQLPSRALDWSVTTASESAPPPVWAVPEKLQLLKGRRVLIVDDDPALRAHLRALLSGIFEIFEAENGRQAIERAQEHQPAAIVSDMLMPVLDGLQFCRAIKQNPATCHIPVILLTSQREEESQLSGYEAGADAYLTKPLHQEMLVQLIYNCIQTQEKVRQKFLLSDEIHPDELLENKLDADFMETMVRYIEAHLQEPELNADALCDVTALSRSVLYAKCKTLTGQGVHEFIKSIRLKKSVRLLVEDRLSVSQIAYEVGFNSPSYYIRCFNKQYGVSPKEYLKRLRSEVSGSPEVP</sequence>
<dbReference type="InterPro" id="IPR018062">
    <property type="entry name" value="HTH_AraC-typ_CS"/>
</dbReference>
<dbReference type="RefSeq" id="WP_143017060.1">
    <property type="nucleotide sequence ID" value="NZ_FNFO01000001.1"/>
</dbReference>
<evidence type="ECO:0000256" key="2">
    <source>
        <dbReference type="ARBA" id="ARBA00012438"/>
    </source>
</evidence>
<feature type="signal peptide" evidence="9">
    <location>
        <begin position="1"/>
        <end position="21"/>
    </location>
</feature>
<dbReference type="InterPro" id="IPR005467">
    <property type="entry name" value="His_kinase_dom"/>
</dbReference>
<dbReference type="InterPro" id="IPR013783">
    <property type="entry name" value="Ig-like_fold"/>
</dbReference>
<dbReference type="InterPro" id="IPR003594">
    <property type="entry name" value="HATPase_dom"/>
</dbReference>
<dbReference type="InterPro" id="IPR003661">
    <property type="entry name" value="HisK_dim/P_dom"/>
</dbReference>
<dbReference type="Pfam" id="PF07495">
    <property type="entry name" value="Y_Y_Y"/>
    <property type="match status" value="1"/>
</dbReference>
<dbReference type="SUPFAM" id="SSF50998">
    <property type="entry name" value="Quinoprotein alcohol dehydrogenase-like"/>
    <property type="match status" value="1"/>
</dbReference>
<evidence type="ECO:0000256" key="6">
    <source>
        <dbReference type="ARBA" id="ARBA00023163"/>
    </source>
</evidence>
<keyword evidence="8" id="KW-0175">Coiled coil</keyword>
<keyword evidence="4" id="KW-0805">Transcription regulation</keyword>
<dbReference type="Gene3D" id="2.130.10.10">
    <property type="entry name" value="YVTN repeat-like/Quinoprotein amine dehydrogenase"/>
    <property type="match status" value="3"/>
</dbReference>
<evidence type="ECO:0000259" key="12">
    <source>
        <dbReference type="PROSITE" id="PS50110"/>
    </source>
</evidence>
<dbReference type="GO" id="GO:0043565">
    <property type="term" value="F:sequence-specific DNA binding"/>
    <property type="evidence" value="ECO:0007669"/>
    <property type="project" value="InterPro"/>
</dbReference>
<dbReference type="SUPFAM" id="SSF52172">
    <property type="entry name" value="CheY-like"/>
    <property type="match status" value="1"/>
</dbReference>
<dbReference type="SUPFAM" id="SSF55874">
    <property type="entry name" value="ATPase domain of HSP90 chaperone/DNA topoisomerase II/histidine kinase"/>
    <property type="match status" value="1"/>
</dbReference>
<dbReference type="InterPro" id="IPR009057">
    <property type="entry name" value="Homeodomain-like_sf"/>
</dbReference>
<keyword evidence="14" id="KW-1185">Reference proteome</keyword>
<dbReference type="EMBL" id="FNFO01000001">
    <property type="protein sequence ID" value="SDJ89775.1"/>
    <property type="molecule type" value="Genomic_DNA"/>
</dbReference>
<evidence type="ECO:0000256" key="7">
    <source>
        <dbReference type="PROSITE-ProRule" id="PRU00169"/>
    </source>
</evidence>
<keyword evidence="6" id="KW-0804">Transcription</keyword>
<dbReference type="Proteomes" id="UP000198510">
    <property type="component" value="Unassembled WGS sequence"/>
</dbReference>
<evidence type="ECO:0000256" key="3">
    <source>
        <dbReference type="ARBA" id="ARBA00022553"/>
    </source>
</evidence>
<feature type="domain" description="HTH araC/xylS-type" evidence="10">
    <location>
        <begin position="1327"/>
        <end position="1426"/>
    </location>
</feature>
<dbReference type="Pfam" id="PF07494">
    <property type="entry name" value="Reg_prop"/>
    <property type="match status" value="5"/>
</dbReference>
<dbReference type="OrthoDB" id="9797097at2"/>
<accession>A0A1G8XIR0</accession>
<dbReference type="PROSITE" id="PS50109">
    <property type="entry name" value="HIS_KIN"/>
    <property type="match status" value="1"/>
</dbReference>
<dbReference type="InterPro" id="IPR011123">
    <property type="entry name" value="Y_Y_Y"/>
</dbReference>
<protein>
    <recommendedName>
        <fullName evidence="2">histidine kinase</fullName>
        <ecNumber evidence="2">2.7.13.3</ecNumber>
    </recommendedName>
</protein>
<dbReference type="SMART" id="SM00387">
    <property type="entry name" value="HATPase_c"/>
    <property type="match status" value="1"/>
</dbReference>
<keyword evidence="5" id="KW-0238">DNA-binding</keyword>
<dbReference type="InterPro" id="IPR004358">
    <property type="entry name" value="Sig_transdc_His_kin-like_C"/>
</dbReference>
<dbReference type="InterPro" id="IPR018060">
    <property type="entry name" value="HTH_AraC"/>
</dbReference>
<dbReference type="InterPro" id="IPR011110">
    <property type="entry name" value="Reg_prop"/>
</dbReference>
<dbReference type="InterPro" id="IPR011006">
    <property type="entry name" value="CheY-like_superfamily"/>
</dbReference>
<dbReference type="Pfam" id="PF12833">
    <property type="entry name" value="HTH_18"/>
    <property type="match status" value="1"/>
</dbReference>
<dbReference type="EC" id="2.7.13.3" evidence="2"/>
<dbReference type="PANTHER" id="PTHR43547">
    <property type="entry name" value="TWO-COMPONENT HISTIDINE KINASE"/>
    <property type="match status" value="1"/>
</dbReference>